<evidence type="ECO:0000256" key="3">
    <source>
        <dbReference type="ARBA" id="ARBA00022490"/>
    </source>
</evidence>
<dbReference type="SUPFAM" id="SSF52156">
    <property type="entry name" value="Initiation factor IF2/eIF5b, domain 3"/>
    <property type="match status" value="1"/>
</dbReference>
<dbReference type="InterPro" id="IPR015760">
    <property type="entry name" value="TIF_IF2"/>
</dbReference>
<dbReference type="InterPro" id="IPR005225">
    <property type="entry name" value="Small_GTP-bd"/>
</dbReference>
<dbReference type="InterPro" id="IPR000178">
    <property type="entry name" value="TF_IF2_bacterial-like"/>
</dbReference>
<dbReference type="Pfam" id="PF11987">
    <property type="entry name" value="IF-2"/>
    <property type="match status" value="1"/>
</dbReference>
<feature type="domain" description="Tr-type G" evidence="11">
    <location>
        <begin position="538"/>
        <end position="707"/>
    </location>
</feature>
<evidence type="ECO:0000256" key="8">
    <source>
        <dbReference type="HAMAP-Rule" id="MF_00100"/>
    </source>
</evidence>
<keyword evidence="4 8" id="KW-0396">Initiation factor</keyword>
<dbReference type="SUPFAM" id="SSF50447">
    <property type="entry name" value="Translation proteins"/>
    <property type="match status" value="2"/>
</dbReference>
<evidence type="ECO:0000256" key="2">
    <source>
        <dbReference type="ARBA" id="ARBA00020675"/>
    </source>
</evidence>
<feature type="compositionally biased region" description="Low complexity" evidence="10">
    <location>
        <begin position="59"/>
        <end position="78"/>
    </location>
</feature>
<sequence length="1040" mass="111726">MKRGGVEQSTVRQNFSHGRTKNVVVETKKRRIHKPEETPAPKPNVAAGLKPRPTETTEPVQPAAERAPAPAAAPKITPAPQPLNTGGRPKQIEFGPKLGQAPAAEAQATPEVAEAAPAAETAAPAAEAKTTEAPVAEAVAEPASAPVAEAPTSDKPVTAEASEPPRAAASAAPAPQRSAPAAPSQPRAPAPSQAPRGRDGQGQRDGGRDGGRGPRGDGRSDNRGDQRGDRGGNRPGGRDDRRNAPQTAPGQRQPRGAVLSDLSSREMDARRRALELAKQREVEARRLFQEEEARRIAEDERRRAEREESERRQAEEQARLEAETEARRKAEADAATRRGNKPVAAAKEAAPMSQADAEAAAARAERGEGRRRGLGDDEDSARRGASPRRSPRGGAPSEAPKPARPDRDDGRRRGKLTLDKALTADEGGRGRSLSSIRRRQEKFKRSQQNQPREKIAREVVLPETITIQELANRMSERSVDVIKFLMKEGQMMKPGDIIDADLAELIATEFGHTVNRVAESDVESGIFGVDDNPEHLVSRPPVVTIMGHVDHGKTSLLDAIRHTKVVSGEAGGITQHIGAYQVEQNGQKISFIDTPGHAAFTAMRARGAQATDIAVLVVAADDSVMPQTIESINHAKAAGVPIVVAINKIDKPGADPAKVRSGLLQHEVFVESMGGEVLDVEVSAVKGTNLDKLLEAILLQAELLDLKADPERTAEGVVIEAQLDKGRGPVATVLVQTGTLKVGDIVVTGDEWGRVRALINDKGEQLKEAPPSMPVEILGMQGTPHAGDRFAVVENEGKAREISEYRQRLAREKQVAKSAGQRGSLEQMMSQLQDTGLKDFPLLIKGDVQGSVEAIIGALDAISTDEVRANVVHSGAGAITESDISLAAASNAAIIGFNVRANKQARDAAEREGIEIRYYNIIYDLVDDVKDAMSGLLSPERRETFLGNAEIREVFNITKVGKVAGCLVTEGEVERGAGVRLIRDSVVIHEGTLKTLKRFKDEVQKVQSGQECGMAFERYEDIRQGDVIECFRVEHVARTL</sequence>
<feature type="binding site" evidence="8">
    <location>
        <begin position="547"/>
        <end position="554"/>
    </location>
    <ligand>
        <name>GTP</name>
        <dbReference type="ChEBI" id="CHEBI:37565"/>
    </ligand>
</feature>
<dbReference type="GO" id="GO:0005525">
    <property type="term" value="F:GTP binding"/>
    <property type="evidence" value="ECO:0007669"/>
    <property type="project" value="UniProtKB-KW"/>
</dbReference>
<dbReference type="FunFam" id="2.40.30.10:FF:000007">
    <property type="entry name" value="Translation initiation factor IF-2"/>
    <property type="match status" value="1"/>
</dbReference>
<evidence type="ECO:0000259" key="11">
    <source>
        <dbReference type="PROSITE" id="PS51722"/>
    </source>
</evidence>
<dbReference type="FunFam" id="3.40.50.300:FF:000019">
    <property type="entry name" value="Translation initiation factor IF-2"/>
    <property type="match status" value="1"/>
</dbReference>
<name>A0A4Y8R9Y9_9HYPH</name>
<dbReference type="InterPro" id="IPR000795">
    <property type="entry name" value="T_Tr_GTP-bd_dom"/>
</dbReference>
<feature type="compositionally biased region" description="Basic and acidic residues" evidence="10">
    <location>
        <begin position="363"/>
        <end position="375"/>
    </location>
</feature>
<keyword evidence="3 8" id="KW-0963">Cytoplasm</keyword>
<dbReference type="FunFam" id="3.40.50.10050:FF:000001">
    <property type="entry name" value="Translation initiation factor IF-2"/>
    <property type="match status" value="1"/>
</dbReference>
<feature type="compositionally biased region" description="Basic and acidic residues" evidence="10">
    <location>
        <begin position="401"/>
        <end position="429"/>
    </location>
</feature>
<dbReference type="GO" id="GO:0005829">
    <property type="term" value="C:cytosol"/>
    <property type="evidence" value="ECO:0007669"/>
    <property type="project" value="TreeGrafter"/>
</dbReference>
<dbReference type="NCBIfam" id="TIGR00231">
    <property type="entry name" value="small_GTP"/>
    <property type="match status" value="1"/>
</dbReference>
<evidence type="ECO:0000256" key="6">
    <source>
        <dbReference type="ARBA" id="ARBA00022917"/>
    </source>
</evidence>
<evidence type="ECO:0000256" key="7">
    <source>
        <dbReference type="ARBA" id="ARBA00023134"/>
    </source>
</evidence>
<dbReference type="NCBIfam" id="TIGR00487">
    <property type="entry name" value="IF-2"/>
    <property type="match status" value="1"/>
</dbReference>
<dbReference type="InterPro" id="IPR023115">
    <property type="entry name" value="TIF_IF2_dom3"/>
</dbReference>
<comment type="caution">
    <text evidence="12">The sequence shown here is derived from an EMBL/GenBank/DDBJ whole genome shotgun (WGS) entry which is preliminary data.</text>
</comment>
<keyword evidence="7 8" id="KW-0342">GTP-binding</keyword>
<comment type="subcellular location">
    <subcellularLocation>
        <location evidence="8">Cytoplasm</location>
    </subcellularLocation>
</comment>
<evidence type="ECO:0000256" key="10">
    <source>
        <dbReference type="SAM" id="MobiDB-lite"/>
    </source>
</evidence>
<dbReference type="Pfam" id="PF00009">
    <property type="entry name" value="GTP_EFTU"/>
    <property type="match status" value="1"/>
</dbReference>
<dbReference type="PANTHER" id="PTHR43381">
    <property type="entry name" value="TRANSLATION INITIATION FACTOR IF-2-RELATED"/>
    <property type="match status" value="1"/>
</dbReference>
<comment type="function">
    <text evidence="8 9">One of the essential components for the initiation of protein synthesis. Protects formylmethionyl-tRNA from spontaneous hydrolysis and promotes its binding to the 30S ribosomal subunits. Also involved in the hydrolysis of GTP during the formation of the 70S ribosomal complex.</text>
</comment>
<dbReference type="CDD" id="cd03702">
    <property type="entry name" value="IF2_mtIF2_II"/>
    <property type="match status" value="1"/>
</dbReference>
<accession>A0A4Y8R9Y9</accession>
<dbReference type="PROSITE" id="PS51722">
    <property type="entry name" value="G_TR_2"/>
    <property type="match status" value="1"/>
</dbReference>
<dbReference type="Pfam" id="PF22042">
    <property type="entry name" value="EF-G_D2"/>
    <property type="match status" value="1"/>
</dbReference>
<dbReference type="InterPro" id="IPR036925">
    <property type="entry name" value="TIF_IF2_dom3_sf"/>
</dbReference>
<dbReference type="Pfam" id="PF08364">
    <property type="entry name" value="IF2_assoc"/>
    <property type="match status" value="1"/>
</dbReference>
<dbReference type="OrthoDB" id="9811804at2"/>
<dbReference type="InterPro" id="IPR006847">
    <property type="entry name" value="IF2_N"/>
</dbReference>
<dbReference type="SUPFAM" id="SSF52540">
    <property type="entry name" value="P-loop containing nucleoside triphosphate hydrolases"/>
    <property type="match status" value="1"/>
</dbReference>
<dbReference type="InterPro" id="IPR053905">
    <property type="entry name" value="EF-G-like_DII"/>
</dbReference>
<feature type="compositionally biased region" description="Polar residues" evidence="10">
    <location>
        <begin position="7"/>
        <end position="17"/>
    </location>
</feature>
<dbReference type="InterPro" id="IPR013575">
    <property type="entry name" value="IF2_assoc_dom_bac"/>
</dbReference>
<dbReference type="Gene3D" id="3.40.50.300">
    <property type="entry name" value="P-loop containing nucleotide triphosphate hydrolases"/>
    <property type="match status" value="1"/>
</dbReference>
<dbReference type="InterPro" id="IPR044145">
    <property type="entry name" value="IF2_II"/>
</dbReference>
<protein>
    <recommendedName>
        <fullName evidence="2 8">Translation initiation factor IF-2</fullName>
    </recommendedName>
</protein>
<evidence type="ECO:0000256" key="4">
    <source>
        <dbReference type="ARBA" id="ARBA00022540"/>
    </source>
</evidence>
<keyword evidence="6 8" id="KW-0648">Protein biosynthesis</keyword>
<organism evidence="12 13">
    <name type="scientific">Jiella endophytica</name>
    <dbReference type="NCBI Taxonomy" id="2558362"/>
    <lineage>
        <taxon>Bacteria</taxon>
        <taxon>Pseudomonadati</taxon>
        <taxon>Pseudomonadota</taxon>
        <taxon>Alphaproteobacteria</taxon>
        <taxon>Hyphomicrobiales</taxon>
        <taxon>Aurantimonadaceae</taxon>
        <taxon>Jiella</taxon>
    </lineage>
</organism>
<feature type="binding site" evidence="8">
    <location>
        <begin position="647"/>
        <end position="650"/>
    </location>
    <ligand>
        <name>GTP</name>
        <dbReference type="ChEBI" id="CHEBI:37565"/>
    </ligand>
</feature>
<gene>
    <name evidence="8 12" type="primary">infB</name>
    <name evidence="12" type="ORF">E3C22_22605</name>
</gene>
<dbReference type="PROSITE" id="PS01176">
    <property type="entry name" value="IF2"/>
    <property type="match status" value="1"/>
</dbReference>
<feature type="region of interest" description="G-domain" evidence="8">
    <location>
        <begin position="541"/>
        <end position="689"/>
    </location>
</feature>
<dbReference type="GO" id="GO:0003924">
    <property type="term" value="F:GTPase activity"/>
    <property type="evidence" value="ECO:0007669"/>
    <property type="project" value="UniProtKB-UniRule"/>
</dbReference>
<dbReference type="GO" id="GO:0003743">
    <property type="term" value="F:translation initiation factor activity"/>
    <property type="evidence" value="ECO:0007669"/>
    <property type="project" value="UniProtKB-UniRule"/>
</dbReference>
<feature type="binding site" evidence="8">
    <location>
        <begin position="593"/>
        <end position="597"/>
    </location>
    <ligand>
        <name>GTP</name>
        <dbReference type="ChEBI" id="CHEBI:37565"/>
    </ligand>
</feature>
<evidence type="ECO:0000256" key="9">
    <source>
        <dbReference type="RuleBase" id="RU000644"/>
    </source>
</evidence>
<evidence type="ECO:0000256" key="5">
    <source>
        <dbReference type="ARBA" id="ARBA00022741"/>
    </source>
</evidence>
<dbReference type="EMBL" id="SOZD01000012">
    <property type="protein sequence ID" value="TFF17991.1"/>
    <property type="molecule type" value="Genomic_DNA"/>
</dbReference>
<dbReference type="InterPro" id="IPR009000">
    <property type="entry name" value="Transl_B-barrel_sf"/>
</dbReference>
<evidence type="ECO:0000313" key="13">
    <source>
        <dbReference type="Proteomes" id="UP000298179"/>
    </source>
</evidence>
<dbReference type="Pfam" id="PF04760">
    <property type="entry name" value="IF2_N"/>
    <property type="match status" value="1"/>
</dbReference>
<dbReference type="CDD" id="cd01887">
    <property type="entry name" value="IF2_eIF5B"/>
    <property type="match status" value="1"/>
</dbReference>
<keyword evidence="5 8" id="KW-0547">Nucleotide-binding</keyword>
<dbReference type="PANTHER" id="PTHR43381:SF5">
    <property type="entry name" value="TR-TYPE G DOMAIN-CONTAINING PROTEIN"/>
    <property type="match status" value="1"/>
</dbReference>
<feature type="compositionally biased region" description="Low complexity" evidence="10">
    <location>
        <begin position="159"/>
        <end position="195"/>
    </location>
</feature>
<proteinExistence type="inferred from homology"/>
<evidence type="ECO:0000256" key="1">
    <source>
        <dbReference type="ARBA" id="ARBA00007733"/>
    </source>
</evidence>
<feature type="region of interest" description="Disordered" evidence="10">
    <location>
        <begin position="1"/>
        <end position="451"/>
    </location>
</feature>
<evidence type="ECO:0000313" key="12">
    <source>
        <dbReference type="EMBL" id="TFF17991.1"/>
    </source>
</evidence>
<feature type="compositionally biased region" description="Basic and acidic residues" evidence="10">
    <location>
        <begin position="196"/>
        <end position="243"/>
    </location>
</feature>
<dbReference type="AlphaFoldDB" id="A0A4Y8R9Y9"/>
<dbReference type="InterPro" id="IPR027417">
    <property type="entry name" value="P-loop_NTPase"/>
</dbReference>
<dbReference type="Gene3D" id="2.40.30.10">
    <property type="entry name" value="Translation factors"/>
    <property type="match status" value="2"/>
</dbReference>
<reference evidence="12 13" key="1">
    <citation type="submission" date="2019-03" db="EMBL/GenBank/DDBJ databases">
        <title>Jiella endophytica sp. nov., a novel endophytic bacterium isolated from root of Ficus microcarpa Linn. f.</title>
        <authorList>
            <person name="Tuo L."/>
        </authorList>
    </citation>
    <scope>NUCLEOTIDE SEQUENCE [LARGE SCALE GENOMIC DNA]</scope>
    <source>
        <strain evidence="12 13">CBS5Q-3</strain>
    </source>
</reference>
<dbReference type="HAMAP" id="MF_00100_B">
    <property type="entry name" value="IF_2_B"/>
    <property type="match status" value="1"/>
</dbReference>
<dbReference type="Proteomes" id="UP000298179">
    <property type="component" value="Unassembled WGS sequence"/>
</dbReference>
<dbReference type="FunFam" id="2.40.30.10:FF:000008">
    <property type="entry name" value="Translation initiation factor IF-2"/>
    <property type="match status" value="1"/>
</dbReference>
<feature type="compositionally biased region" description="Low complexity" evidence="10">
    <location>
        <begin position="101"/>
        <end position="151"/>
    </location>
</feature>
<dbReference type="CDD" id="cd03692">
    <property type="entry name" value="mtIF2_IVc"/>
    <property type="match status" value="1"/>
</dbReference>
<dbReference type="Gene3D" id="3.40.50.10050">
    <property type="entry name" value="Translation initiation factor IF- 2, domain 3"/>
    <property type="match status" value="1"/>
</dbReference>
<feature type="compositionally biased region" description="Basic and acidic residues" evidence="10">
    <location>
        <begin position="263"/>
        <end position="336"/>
    </location>
</feature>
<keyword evidence="13" id="KW-1185">Reference proteome</keyword>
<comment type="similarity">
    <text evidence="1 8 9">Belongs to the TRAFAC class translation factor GTPase superfamily. Classic translation factor GTPase family. IF-2 subfamily.</text>
</comment>